<evidence type="ECO:0000256" key="9">
    <source>
        <dbReference type="ARBA" id="ARBA00023315"/>
    </source>
</evidence>
<evidence type="ECO:0000256" key="3">
    <source>
        <dbReference type="ARBA" id="ARBA00022679"/>
    </source>
</evidence>
<dbReference type="SMART" id="SM00563">
    <property type="entry name" value="PlsC"/>
    <property type="match status" value="1"/>
</dbReference>
<dbReference type="GO" id="GO:0047184">
    <property type="term" value="F:1-acylglycerophosphocholine O-acyltransferase activity"/>
    <property type="evidence" value="ECO:0007669"/>
    <property type="project" value="TreeGrafter"/>
</dbReference>
<evidence type="ECO:0000256" key="4">
    <source>
        <dbReference type="ARBA" id="ARBA00022787"/>
    </source>
</evidence>
<evidence type="ECO:0000256" key="7">
    <source>
        <dbReference type="ARBA" id="ARBA00023128"/>
    </source>
</evidence>
<feature type="region of interest" description="Disordered" evidence="13">
    <location>
        <begin position="276"/>
        <end position="297"/>
    </location>
</feature>
<organism evidence="16 17">
    <name type="scientific">Ascobolus immersus RN42</name>
    <dbReference type="NCBI Taxonomy" id="1160509"/>
    <lineage>
        <taxon>Eukaryota</taxon>
        <taxon>Fungi</taxon>
        <taxon>Dikarya</taxon>
        <taxon>Ascomycota</taxon>
        <taxon>Pezizomycotina</taxon>
        <taxon>Pezizomycetes</taxon>
        <taxon>Pezizales</taxon>
        <taxon>Ascobolaceae</taxon>
        <taxon>Ascobolus</taxon>
    </lineage>
</organism>
<keyword evidence="7" id="KW-0496">Mitochondrion</keyword>
<keyword evidence="4" id="KW-1000">Mitochondrion outer membrane</keyword>
<dbReference type="AlphaFoldDB" id="A0A3N4J0V2"/>
<keyword evidence="3" id="KW-0808">Transferase</keyword>
<dbReference type="GO" id="GO:0007007">
    <property type="term" value="P:inner mitochondrial membrane organization"/>
    <property type="evidence" value="ECO:0007669"/>
    <property type="project" value="TreeGrafter"/>
</dbReference>
<evidence type="ECO:0000256" key="10">
    <source>
        <dbReference type="ARBA" id="ARBA00024323"/>
    </source>
</evidence>
<evidence type="ECO:0000256" key="12">
    <source>
        <dbReference type="RuleBase" id="RU365062"/>
    </source>
</evidence>
<dbReference type="InterPro" id="IPR000872">
    <property type="entry name" value="Tafazzin"/>
</dbReference>
<dbReference type="CDD" id="cd07989">
    <property type="entry name" value="LPLAT_AGPAT-like"/>
    <property type="match status" value="1"/>
</dbReference>
<dbReference type="PANTHER" id="PTHR12497">
    <property type="entry name" value="TAZ PROTEIN TAFAZZIN"/>
    <property type="match status" value="1"/>
</dbReference>
<evidence type="ECO:0000256" key="2">
    <source>
        <dbReference type="ARBA" id="ARBA00010524"/>
    </source>
</evidence>
<feature type="domain" description="Phospholipid/glycerol acyltransferase" evidence="15">
    <location>
        <begin position="57"/>
        <end position="190"/>
    </location>
</feature>
<evidence type="ECO:0000256" key="13">
    <source>
        <dbReference type="SAM" id="MobiDB-lite"/>
    </source>
</evidence>
<evidence type="ECO:0000256" key="14">
    <source>
        <dbReference type="SAM" id="SignalP"/>
    </source>
</evidence>
<dbReference type="PROSITE" id="PS51257">
    <property type="entry name" value="PROKAR_LIPOPROTEIN"/>
    <property type="match status" value="1"/>
</dbReference>
<keyword evidence="14" id="KW-0732">Signal</keyword>
<gene>
    <name evidence="16" type="ORF">BJ508DRAFT_410304</name>
</gene>
<evidence type="ECO:0000256" key="6">
    <source>
        <dbReference type="ARBA" id="ARBA00023098"/>
    </source>
</evidence>
<dbReference type="GO" id="GO:0035965">
    <property type="term" value="P:cardiolipin acyl-chain remodeling"/>
    <property type="evidence" value="ECO:0007669"/>
    <property type="project" value="TreeGrafter"/>
</dbReference>
<dbReference type="SUPFAM" id="SSF69593">
    <property type="entry name" value="Glycerol-3-phosphate (1)-acyltransferase"/>
    <property type="match status" value="1"/>
</dbReference>
<reference evidence="16 17" key="1">
    <citation type="journal article" date="2018" name="Nat. Ecol. Evol.">
        <title>Pezizomycetes genomes reveal the molecular basis of ectomycorrhizal truffle lifestyle.</title>
        <authorList>
            <person name="Murat C."/>
            <person name="Payen T."/>
            <person name="Noel B."/>
            <person name="Kuo A."/>
            <person name="Morin E."/>
            <person name="Chen J."/>
            <person name="Kohler A."/>
            <person name="Krizsan K."/>
            <person name="Balestrini R."/>
            <person name="Da Silva C."/>
            <person name="Montanini B."/>
            <person name="Hainaut M."/>
            <person name="Levati E."/>
            <person name="Barry K.W."/>
            <person name="Belfiori B."/>
            <person name="Cichocki N."/>
            <person name="Clum A."/>
            <person name="Dockter R.B."/>
            <person name="Fauchery L."/>
            <person name="Guy J."/>
            <person name="Iotti M."/>
            <person name="Le Tacon F."/>
            <person name="Lindquist E.A."/>
            <person name="Lipzen A."/>
            <person name="Malagnac F."/>
            <person name="Mello A."/>
            <person name="Molinier V."/>
            <person name="Miyauchi S."/>
            <person name="Poulain J."/>
            <person name="Riccioni C."/>
            <person name="Rubini A."/>
            <person name="Sitrit Y."/>
            <person name="Splivallo R."/>
            <person name="Traeger S."/>
            <person name="Wang M."/>
            <person name="Zifcakova L."/>
            <person name="Wipf D."/>
            <person name="Zambonelli A."/>
            <person name="Paolocci F."/>
            <person name="Nowrousian M."/>
            <person name="Ottonello S."/>
            <person name="Baldrian P."/>
            <person name="Spatafora J.W."/>
            <person name="Henrissat B."/>
            <person name="Nagy L.G."/>
            <person name="Aury J.M."/>
            <person name="Wincker P."/>
            <person name="Grigoriev I.V."/>
            <person name="Bonfante P."/>
            <person name="Martin F.M."/>
        </authorList>
    </citation>
    <scope>NUCLEOTIDE SEQUENCE [LARGE SCALE GENOMIC DNA]</scope>
    <source>
        <strain evidence="16 17">RN42</strain>
    </source>
</reference>
<dbReference type="PRINTS" id="PR00979">
    <property type="entry name" value="TAFAZZIN"/>
</dbReference>
<comment type="subcellular location">
    <subcellularLocation>
        <location evidence="1">Mitochondrion inner membrane</location>
        <topology evidence="1">Peripheral membrane protein</topology>
        <orientation evidence="1">Intermembrane side</orientation>
    </subcellularLocation>
    <subcellularLocation>
        <location evidence="10">Mitochondrion outer membrane</location>
        <topology evidence="10">Peripheral membrane protein</topology>
        <orientation evidence="10">Intermembrane side</orientation>
    </subcellularLocation>
</comment>
<evidence type="ECO:0000256" key="8">
    <source>
        <dbReference type="ARBA" id="ARBA00023136"/>
    </source>
</evidence>
<evidence type="ECO:0000256" key="11">
    <source>
        <dbReference type="ARBA" id="ARBA00047906"/>
    </source>
</evidence>
<evidence type="ECO:0000259" key="15">
    <source>
        <dbReference type="SMART" id="SM00563"/>
    </source>
</evidence>
<proteinExistence type="inferred from homology"/>
<dbReference type="EMBL" id="ML119646">
    <property type="protein sequence ID" value="RPA87544.1"/>
    <property type="molecule type" value="Genomic_DNA"/>
</dbReference>
<dbReference type="GO" id="GO:0005743">
    <property type="term" value="C:mitochondrial inner membrane"/>
    <property type="evidence" value="ECO:0007669"/>
    <property type="project" value="UniProtKB-SubCell"/>
</dbReference>
<dbReference type="GO" id="GO:0005741">
    <property type="term" value="C:mitochondrial outer membrane"/>
    <property type="evidence" value="ECO:0007669"/>
    <property type="project" value="UniProtKB-SubCell"/>
</dbReference>
<dbReference type="Pfam" id="PF01553">
    <property type="entry name" value="Acyltransferase"/>
    <property type="match status" value="1"/>
</dbReference>
<evidence type="ECO:0000313" key="17">
    <source>
        <dbReference type="Proteomes" id="UP000275078"/>
    </source>
</evidence>
<keyword evidence="8" id="KW-0472">Membrane</keyword>
<sequence>MAAFRIFSAMTMTTVTVACKLFLDGAQRTKTEGLPEFLELLDARKKAMDEGRKPKALITVSNHLSVMDDPLMWGILPYRYLFNTSNLRWALGSADICYANKPLATFFSLGQVLPTYRSHKDPVNGGLFQPSMATSINLLNNSGVWMHIYPEGRVHQHSKYQFRYFKWGISRLILETDETPDVVPIFIMGFDRIMHESRKWPRFLPRIGKDVTMIFGRKVDEKEWDEYRREWKVLCKEVGWDGKSDMPEELRTGERARDLRIRLTRRVREEVLKLRRSQGWPEEEADANDPEKYRNGDYEGCCDDGVWEKIPPI</sequence>
<feature type="chain" id="PRO_5018118101" description="Tafazzin family protein" evidence="14">
    <location>
        <begin position="19"/>
        <end position="313"/>
    </location>
</feature>
<evidence type="ECO:0000256" key="5">
    <source>
        <dbReference type="ARBA" id="ARBA00022792"/>
    </source>
</evidence>
<comment type="similarity">
    <text evidence="2 12">Belongs to the taffazin family.</text>
</comment>
<comment type="catalytic activity">
    <reaction evidence="11">
        <text>1'-[1,2-diacyl-sn-glycero-3-phospho],3'-[1-acyl-sn-glycero-3-phospho]-glycerol + a 1,2-diacyl-sn-glycero-3-phosphocholine = a cardiolipin + a 1-acyl-sn-glycero-3-phosphocholine</text>
        <dbReference type="Rhea" id="RHEA:33731"/>
        <dbReference type="ChEBI" id="CHEBI:57643"/>
        <dbReference type="ChEBI" id="CHEBI:58168"/>
        <dbReference type="ChEBI" id="CHEBI:62237"/>
        <dbReference type="ChEBI" id="CHEBI:64743"/>
    </reaction>
    <physiologicalReaction direction="left-to-right" evidence="11">
        <dbReference type="Rhea" id="RHEA:33732"/>
    </physiologicalReaction>
    <physiologicalReaction direction="right-to-left" evidence="11">
        <dbReference type="Rhea" id="RHEA:33733"/>
    </physiologicalReaction>
</comment>
<protein>
    <recommendedName>
        <fullName evidence="12">Tafazzin family protein</fullName>
    </recommendedName>
</protein>
<keyword evidence="5" id="KW-0999">Mitochondrion inner membrane</keyword>
<accession>A0A3N4J0V2</accession>
<evidence type="ECO:0000256" key="1">
    <source>
        <dbReference type="ARBA" id="ARBA00004137"/>
    </source>
</evidence>
<dbReference type="PANTHER" id="PTHR12497:SF0">
    <property type="entry name" value="TAFAZZIN"/>
    <property type="match status" value="1"/>
</dbReference>
<keyword evidence="6" id="KW-0443">Lipid metabolism</keyword>
<dbReference type="STRING" id="1160509.A0A3N4J0V2"/>
<evidence type="ECO:0000313" key="16">
    <source>
        <dbReference type="EMBL" id="RPA87544.1"/>
    </source>
</evidence>
<dbReference type="OrthoDB" id="193467at2759"/>
<feature type="signal peptide" evidence="14">
    <location>
        <begin position="1"/>
        <end position="18"/>
    </location>
</feature>
<name>A0A3N4J0V2_ASCIM</name>
<dbReference type="Proteomes" id="UP000275078">
    <property type="component" value="Unassembled WGS sequence"/>
</dbReference>
<keyword evidence="17" id="KW-1185">Reference proteome</keyword>
<dbReference type="InterPro" id="IPR002123">
    <property type="entry name" value="Plipid/glycerol_acylTrfase"/>
</dbReference>
<keyword evidence="9" id="KW-0012">Acyltransferase</keyword>